<gene>
    <name evidence="1" type="ORF">OPS25_01945</name>
</gene>
<evidence type="ECO:0000313" key="1">
    <source>
        <dbReference type="EMBL" id="MCW8107266.1"/>
    </source>
</evidence>
<sequence>MEQSRVRPSKGFLLEISPYPTNCSWQSNFDNVVVQDGCVLYYDERCSKNTFVDIQTHRIFIYKGDKHLYQSFRSTPQTLATLPVESLTGTNIVFDRSNKQLTIKTDILGTEPIFYTQIGKSLWVTDRIDNFSRFFDCSSDILGIYSFIAIGAHLKDSTSLNNVFQTTELETITYNSQRGNLKAITSNHWRSDPDADVESIKQAVNERLIAVLNDAPSSTLMLSAGWDSRVLMSESSYIKHTYTHGDIASREVRLAKELGKTLATPMSFVPLKATHFGPELNDQMLCQIGQCLFPHWYQASKCVSSLTGLPMASGMFVEHYSGHYGINIVRGVGRKRRTLQSLLVPNRLDKIPDTEAIKQLAEFMLPGFKSLPWFIPNSVNFEELLMKFRAELRACFEEYTATGTSGIQELSERFKMLHVERQYMAKQTKTASAHSGYHHPFADAQFSQLVLQLKYRHRVGYKLSKSTLESYKPALLDYPLAATLVNAKSSIFTQELSRFVRRAGEQIYAKSTGKLPKGLGWNNFQFLNTTDVFHQCIDNLKNAFWDKVTMHQFVSEYRKANKDAYSLVVMLGRIATIDYQTSSHLYK</sequence>
<organism evidence="1 2">
    <name type="scientific">Alteromonas aquimaris</name>
    <dbReference type="NCBI Taxonomy" id="2998417"/>
    <lineage>
        <taxon>Bacteria</taxon>
        <taxon>Pseudomonadati</taxon>
        <taxon>Pseudomonadota</taxon>
        <taxon>Gammaproteobacteria</taxon>
        <taxon>Alteromonadales</taxon>
        <taxon>Alteromonadaceae</taxon>
        <taxon>Alteromonas/Salinimonas group</taxon>
        <taxon>Alteromonas</taxon>
    </lineage>
</organism>
<reference evidence="1" key="1">
    <citation type="submission" date="2022-11" db="EMBL/GenBank/DDBJ databases">
        <title>Alteromonas sp. nov., isolated from sea water of the Qingdao.</title>
        <authorList>
            <person name="Wang Q."/>
        </authorList>
    </citation>
    <scope>NUCLEOTIDE SEQUENCE</scope>
    <source>
        <strain evidence="1">ASW11-7</strain>
    </source>
</reference>
<evidence type="ECO:0008006" key="3">
    <source>
        <dbReference type="Google" id="ProtNLM"/>
    </source>
</evidence>
<comment type="caution">
    <text evidence="1">The sequence shown here is derived from an EMBL/GenBank/DDBJ whole genome shotgun (WGS) entry which is preliminary data.</text>
</comment>
<keyword evidence="2" id="KW-1185">Reference proteome</keyword>
<proteinExistence type="predicted"/>
<accession>A0ABT3P5A2</accession>
<evidence type="ECO:0000313" key="2">
    <source>
        <dbReference type="Proteomes" id="UP001142810"/>
    </source>
</evidence>
<dbReference type="EMBL" id="JAPFRD010000002">
    <property type="protein sequence ID" value="MCW8107266.1"/>
    <property type="molecule type" value="Genomic_DNA"/>
</dbReference>
<name>A0ABT3P5A2_9ALTE</name>
<protein>
    <recommendedName>
        <fullName evidence="3">Asparagine synthetase domain-containing protein</fullName>
    </recommendedName>
</protein>
<dbReference type="Proteomes" id="UP001142810">
    <property type="component" value="Unassembled WGS sequence"/>
</dbReference>
<dbReference type="RefSeq" id="WP_265615964.1">
    <property type="nucleotide sequence ID" value="NZ_JAPFRD010000002.1"/>
</dbReference>